<name>A0A7G9T4G8_9LACO</name>
<reference evidence="1 2" key="1">
    <citation type="submission" date="2020-08" db="EMBL/GenBank/DDBJ databases">
        <title>Genome sequence of Weissella diestrammenae KACC 16890T.</title>
        <authorList>
            <person name="Hyun D.-W."/>
            <person name="Bae J.-W."/>
        </authorList>
    </citation>
    <scope>NUCLEOTIDE SEQUENCE [LARGE SCALE GENOMIC DNA]</scope>
    <source>
        <strain evidence="1 2">KACC 16890</strain>
    </source>
</reference>
<dbReference type="EMBL" id="CP060724">
    <property type="protein sequence ID" value="QNN74993.1"/>
    <property type="molecule type" value="Genomic_DNA"/>
</dbReference>
<dbReference type="RefSeq" id="WP_187528828.1">
    <property type="nucleotide sequence ID" value="NZ_CP060724.1"/>
</dbReference>
<sequence>MNEQMITVSDDFFTPAQLSEQIKAINTSDQSNLDKKDEVNKIITALSRFKKAAQTEFNRQIQPALDLEK</sequence>
<accession>A0A7G9T4G8</accession>
<dbReference type="AlphaFoldDB" id="A0A7G9T4G8"/>
<keyword evidence="2" id="KW-1185">Reference proteome</keyword>
<dbReference type="KEGG" id="wdi:H9L19_06280"/>
<gene>
    <name evidence="1" type="ORF">H9L19_06280</name>
</gene>
<organism evidence="1 2">
    <name type="scientific">Weissella diestrammenae</name>
    <dbReference type="NCBI Taxonomy" id="1162633"/>
    <lineage>
        <taxon>Bacteria</taxon>
        <taxon>Bacillati</taxon>
        <taxon>Bacillota</taxon>
        <taxon>Bacilli</taxon>
        <taxon>Lactobacillales</taxon>
        <taxon>Lactobacillaceae</taxon>
        <taxon>Weissella</taxon>
    </lineage>
</organism>
<evidence type="ECO:0000313" key="1">
    <source>
        <dbReference type="EMBL" id="QNN74993.1"/>
    </source>
</evidence>
<protein>
    <submittedName>
        <fullName evidence="1">Uncharacterized protein</fullName>
    </submittedName>
</protein>
<dbReference type="Proteomes" id="UP000515800">
    <property type="component" value="Chromosome"/>
</dbReference>
<evidence type="ECO:0000313" key="2">
    <source>
        <dbReference type="Proteomes" id="UP000515800"/>
    </source>
</evidence>
<proteinExistence type="predicted"/>